<dbReference type="EMBL" id="JAQQKY010000005">
    <property type="protein sequence ID" value="MDC7691330.1"/>
    <property type="molecule type" value="Genomic_DNA"/>
</dbReference>
<comment type="caution">
    <text evidence="1">The sequence shown here is derived from an EMBL/GenBank/DDBJ whole genome shotgun (WGS) entry which is preliminary data.</text>
</comment>
<gene>
    <name evidence="1" type="ORF">PQU93_11100</name>
</gene>
<evidence type="ECO:0000313" key="1">
    <source>
        <dbReference type="EMBL" id="MDC7691330.1"/>
    </source>
</evidence>
<name>A0ABT5I609_VOGIN</name>
<reference evidence="1 2" key="1">
    <citation type="submission" date="2023-01" db="EMBL/GenBank/DDBJ databases">
        <title>Novel species of the genus Vogesella isolated from rivers.</title>
        <authorList>
            <person name="Lu H."/>
        </authorList>
    </citation>
    <scope>NUCLEOTIDE SEQUENCE [LARGE SCALE GENOMIC DNA]</scope>
    <source>
        <strain evidence="1 2">SH7W</strain>
    </source>
</reference>
<sequence length="52" mass="5364">MVVIVGLSSEGVRFSGGYPGPVLVAVSNGPAGGIIDAVDFQKTIQKIPYIVF</sequence>
<keyword evidence="2" id="KW-1185">Reference proteome</keyword>
<proteinExistence type="predicted"/>
<dbReference type="RefSeq" id="WP_272803380.1">
    <property type="nucleotide sequence ID" value="NZ_JAQQKY010000005.1"/>
</dbReference>
<evidence type="ECO:0000313" key="2">
    <source>
        <dbReference type="Proteomes" id="UP001221566"/>
    </source>
</evidence>
<accession>A0ABT5I609</accession>
<dbReference type="Proteomes" id="UP001221566">
    <property type="component" value="Unassembled WGS sequence"/>
</dbReference>
<protein>
    <submittedName>
        <fullName evidence="1">Uncharacterized protein</fullName>
    </submittedName>
</protein>
<organism evidence="1 2">
    <name type="scientific">Vogesella indigofera</name>
    <name type="common">Pseudomonas indigofera</name>
    <dbReference type="NCBI Taxonomy" id="45465"/>
    <lineage>
        <taxon>Bacteria</taxon>
        <taxon>Pseudomonadati</taxon>
        <taxon>Pseudomonadota</taxon>
        <taxon>Betaproteobacteria</taxon>
        <taxon>Neisseriales</taxon>
        <taxon>Chromobacteriaceae</taxon>
        <taxon>Vogesella</taxon>
    </lineage>
</organism>